<protein>
    <recommendedName>
        <fullName evidence="4">Tail fiber protein</fullName>
    </recommendedName>
</protein>
<comment type="caution">
    <text evidence="2">The sequence shown here is derived from an EMBL/GenBank/DDBJ whole genome shotgun (WGS) entry which is preliminary data.</text>
</comment>
<dbReference type="Proteomes" id="UP000683139">
    <property type="component" value="Unassembled WGS sequence"/>
</dbReference>
<feature type="region of interest" description="Disordered" evidence="1">
    <location>
        <begin position="36"/>
        <end position="61"/>
    </location>
</feature>
<dbReference type="AlphaFoldDB" id="A0A919YQU9"/>
<evidence type="ECO:0000313" key="3">
    <source>
        <dbReference type="Proteomes" id="UP000683139"/>
    </source>
</evidence>
<reference evidence="2" key="1">
    <citation type="submission" date="2021-03" db="EMBL/GenBank/DDBJ databases">
        <title>Antimicrobial resistance genes in bacteria isolated from Japanese honey, and their potential for conferring macrolide and lincosamide resistance in the American foulbrood pathogen Paenibacillus larvae.</title>
        <authorList>
            <person name="Okamoto M."/>
            <person name="Kumagai M."/>
            <person name="Kanamori H."/>
            <person name="Takamatsu D."/>
        </authorList>
    </citation>
    <scope>NUCLEOTIDE SEQUENCE</scope>
    <source>
        <strain evidence="2">J40TS1</strain>
    </source>
</reference>
<name>A0A919YQU9_9BACL</name>
<evidence type="ECO:0008006" key="4">
    <source>
        <dbReference type="Google" id="ProtNLM"/>
    </source>
</evidence>
<dbReference type="EMBL" id="BOSE01000006">
    <property type="protein sequence ID" value="GIP17755.1"/>
    <property type="molecule type" value="Genomic_DNA"/>
</dbReference>
<dbReference type="CDD" id="cd19958">
    <property type="entry name" value="pyocin_knob"/>
    <property type="match status" value="3"/>
</dbReference>
<evidence type="ECO:0000256" key="1">
    <source>
        <dbReference type="SAM" id="MobiDB-lite"/>
    </source>
</evidence>
<feature type="compositionally biased region" description="Basic and acidic residues" evidence="1">
    <location>
        <begin position="46"/>
        <end position="55"/>
    </location>
</feature>
<proteinExistence type="predicted"/>
<keyword evidence="3" id="KW-1185">Reference proteome</keyword>
<gene>
    <name evidence="2" type="ORF">J40TS1_33970</name>
</gene>
<accession>A0A919YQU9</accession>
<evidence type="ECO:0000313" key="2">
    <source>
        <dbReference type="EMBL" id="GIP17755.1"/>
    </source>
</evidence>
<dbReference type="RefSeq" id="WP_213517639.1">
    <property type="nucleotide sequence ID" value="NZ_BOSE01000006.1"/>
</dbReference>
<organism evidence="2 3">
    <name type="scientific">Paenibacillus montaniterrae</name>
    <dbReference type="NCBI Taxonomy" id="429341"/>
    <lineage>
        <taxon>Bacteria</taxon>
        <taxon>Bacillati</taxon>
        <taxon>Bacillota</taxon>
        <taxon>Bacilli</taxon>
        <taxon>Bacillales</taxon>
        <taxon>Paenibacillaceae</taxon>
        <taxon>Paenibacillus</taxon>
    </lineage>
</organism>
<sequence>MASHTPNLDLLKKDPVADANDTFNIETMLNDNWDKIDAASGPGSATDEKIGDRTINDTNQPRATTGKLTTLLGYLAFMIRVIIGKTNWYSVPATNLEAAKAHMDDTTIHVTAAERTNWTAKADKNGTLQTNLNADLLDGQHGSYYAAVAAAQMNKLTLDNGTLSRYSGDLNNLNTVTRIYYCNSTATNKPVGFVEGLLEVFRLVDATNRTIQRVTQATGVRSWVRVGVDGTWGDWIADPINDGILQVNLNSELHNGWKIFTTVNEISSTLNSSSTMQDIAAAMPEKSKLHMSIHSNNNTALGISFVSGILYLEKFGASRIYAYAFSMTGIFLFGSFLTTGAWGGWRTVASSESPTFTGIPTAPTAAEGTNTTQLATTAFVQRAANNAESNAKFPAIAAKLVTDPPSSYPNGYSIFHINTPANGWNNAYAIVETIKSTSSRIMQFVYPTQSSSGSNNIFYRLQTTTTSDTWSEWFELPNNNSPTFAGIPTAPKPLATSNDNQLATTSWARDRMNEALNLAKDYATNMVATTSSADPNTTQEAYIVTNHANGPGGGSGMYWHVYTYFYSSKTGNRGQIALSYNNTTNTRLLIRSSFSGNWTDWREIASLDYVDSKVNATKIPSGADLNTYTTEGIFYNNSNAEVANISNTPVNLAFSLRIERHAGVVQRFTTYAHDNLRCFERNYYGSWGAWKEVFYKENATSSKDGLMSSTDKSKLDGIAAGAQPNPGVATTSANGLMSAAMVTKLNGIATGANNYVHPATHPPSIIAQDASNRFVSDAEKSTWNAKASTAVVTTSANGLMSAADKTKLNGIATGAQVNRTIATQAQAEAGTDNATDMTPLRVKQAITKNQSDFYEQGTWTPTLIAGSATGITYNHRLGAYTRIGKLVTIHCSVSISNKGTSDIGIVKIEGLPYKVALNTSSLGMYYGFNIGIVHGLDVPEGAQFGAQVIQGGTSVELKYNGPSFVAIYKAIRGTNLTNTSRFDFQFSYLID</sequence>